<reference evidence="1 2" key="1">
    <citation type="submission" date="2023-09" db="EMBL/GenBank/DDBJ databases">
        <authorList>
            <person name="Rey-Velasco X."/>
        </authorList>
    </citation>
    <scope>NUCLEOTIDE SEQUENCE [LARGE SCALE GENOMIC DNA]</scope>
    <source>
        <strain evidence="1 2">F388</strain>
    </source>
</reference>
<accession>A0ABU3ADT0</accession>
<sequence>MMTKYYVIHVKDESAGEYPDSYDWDNPYAPSKLRKYIRDHKEFPSFTPNLELEIYDDSEFNKINDFIFGPIKTFCISEKVKRILNTFNLPKHRYYPVKVLEPRKYLGIFKTKKEIKNPYYAFCYDSFHISNLDNCIDFDRTSITKDSMGIDKSDEVFFKNNFDHSLDLFEIRLSWMTYVSERLKESLIKEEVTGIEFSEINERKYMVDRPNPKLIW</sequence>
<protein>
    <recommendedName>
        <fullName evidence="3">Immunity protein 43 domain-containing protein</fullName>
    </recommendedName>
</protein>
<name>A0ABU3ADT0_9FLAO</name>
<evidence type="ECO:0000313" key="1">
    <source>
        <dbReference type="EMBL" id="MDT0608055.1"/>
    </source>
</evidence>
<organism evidence="1 2">
    <name type="scientific">Croceitalea rosinachiae</name>
    <dbReference type="NCBI Taxonomy" id="3075596"/>
    <lineage>
        <taxon>Bacteria</taxon>
        <taxon>Pseudomonadati</taxon>
        <taxon>Bacteroidota</taxon>
        <taxon>Flavobacteriia</taxon>
        <taxon>Flavobacteriales</taxon>
        <taxon>Flavobacteriaceae</taxon>
        <taxon>Croceitalea</taxon>
    </lineage>
</organism>
<proteinExistence type="predicted"/>
<evidence type="ECO:0000313" key="2">
    <source>
        <dbReference type="Proteomes" id="UP001255246"/>
    </source>
</evidence>
<dbReference type="Proteomes" id="UP001255246">
    <property type="component" value="Unassembled WGS sequence"/>
</dbReference>
<comment type="caution">
    <text evidence="1">The sequence shown here is derived from an EMBL/GenBank/DDBJ whole genome shotgun (WGS) entry which is preliminary data.</text>
</comment>
<gene>
    <name evidence="1" type="ORF">RM706_13485</name>
</gene>
<keyword evidence="2" id="KW-1185">Reference proteome</keyword>
<dbReference type="EMBL" id="JAVRHR010000003">
    <property type="protein sequence ID" value="MDT0608055.1"/>
    <property type="molecule type" value="Genomic_DNA"/>
</dbReference>
<dbReference type="RefSeq" id="WP_311352424.1">
    <property type="nucleotide sequence ID" value="NZ_JAVRHR010000003.1"/>
</dbReference>
<evidence type="ECO:0008006" key="3">
    <source>
        <dbReference type="Google" id="ProtNLM"/>
    </source>
</evidence>